<sequence length="143" mass="14954">MYSRRASAAAVYVQQKGLYCCGVCTAGGAHQVALGEHLAQQKGQSVQQAGSKLGVVGALKVDVNFFPRVWQQPELLLHVVKCMHGFKEALGAQERKEQAASSQQVQPAGHSCAASLHSHSSSSSSSRSSSSSSKACDPTPSPS</sequence>
<organism evidence="2 3">
    <name type="scientific">Eimeria necatrix</name>
    <dbReference type="NCBI Taxonomy" id="51315"/>
    <lineage>
        <taxon>Eukaryota</taxon>
        <taxon>Sar</taxon>
        <taxon>Alveolata</taxon>
        <taxon>Apicomplexa</taxon>
        <taxon>Conoidasida</taxon>
        <taxon>Coccidia</taxon>
        <taxon>Eucoccidiorida</taxon>
        <taxon>Eimeriorina</taxon>
        <taxon>Eimeriidae</taxon>
        <taxon>Eimeria</taxon>
    </lineage>
</organism>
<dbReference type="GeneID" id="25470385"/>
<feature type="compositionally biased region" description="Low complexity" evidence="1">
    <location>
        <begin position="115"/>
        <end position="133"/>
    </location>
</feature>
<evidence type="ECO:0000313" key="2">
    <source>
        <dbReference type="EMBL" id="CDJ65199.1"/>
    </source>
</evidence>
<dbReference type="RefSeq" id="XP_013433666.1">
    <property type="nucleotide sequence ID" value="XM_013578212.1"/>
</dbReference>
<evidence type="ECO:0000256" key="1">
    <source>
        <dbReference type="SAM" id="MobiDB-lite"/>
    </source>
</evidence>
<reference evidence="2" key="2">
    <citation type="submission" date="2013-10" db="EMBL/GenBank/DDBJ databases">
        <authorList>
            <person name="Aslett M."/>
        </authorList>
    </citation>
    <scope>NUCLEOTIDE SEQUENCE [LARGE SCALE GENOMIC DNA]</scope>
    <source>
        <strain evidence="2">Houghton</strain>
    </source>
</reference>
<reference evidence="2" key="1">
    <citation type="submission" date="2013-10" db="EMBL/GenBank/DDBJ databases">
        <title>Genomic analysis of the causative agents of coccidiosis in chickens.</title>
        <authorList>
            <person name="Reid A.J."/>
            <person name="Blake D."/>
            <person name="Billington K."/>
            <person name="Browne H."/>
            <person name="Dunn M."/>
            <person name="Hung S."/>
            <person name="Kawahara F."/>
            <person name="Miranda-Saavedra D."/>
            <person name="Mourier T."/>
            <person name="Nagra H."/>
            <person name="Otto T.D."/>
            <person name="Rawlings N."/>
            <person name="Sanchez A."/>
            <person name="Sanders M."/>
            <person name="Subramaniam C."/>
            <person name="Tay Y."/>
            <person name="Dear P."/>
            <person name="Doerig C."/>
            <person name="Gruber A."/>
            <person name="Parkinson J."/>
            <person name="Shirley M."/>
            <person name="Wan K.L."/>
            <person name="Berriman M."/>
            <person name="Tomley F."/>
            <person name="Pain A."/>
        </authorList>
    </citation>
    <scope>NUCLEOTIDE SEQUENCE [LARGE SCALE GENOMIC DNA]</scope>
    <source>
        <strain evidence="2">Houghton</strain>
    </source>
</reference>
<protein>
    <submittedName>
        <fullName evidence="2">Uncharacterized protein</fullName>
    </submittedName>
</protein>
<dbReference type="Proteomes" id="UP000030754">
    <property type="component" value="Unassembled WGS sequence"/>
</dbReference>
<name>U6MRW4_9EIME</name>
<evidence type="ECO:0000313" key="3">
    <source>
        <dbReference type="Proteomes" id="UP000030754"/>
    </source>
</evidence>
<proteinExistence type="predicted"/>
<accession>U6MRW4</accession>
<dbReference type="EMBL" id="HG723085">
    <property type="protein sequence ID" value="CDJ65199.1"/>
    <property type="molecule type" value="Genomic_DNA"/>
</dbReference>
<dbReference type="VEuPathDB" id="ToxoDB:ENH_00001880"/>
<gene>
    <name evidence="2" type="ORF">ENH_00001880</name>
</gene>
<feature type="region of interest" description="Disordered" evidence="1">
    <location>
        <begin position="94"/>
        <end position="143"/>
    </location>
</feature>
<keyword evidence="3" id="KW-1185">Reference proteome</keyword>
<dbReference type="AlphaFoldDB" id="U6MRW4"/>